<dbReference type="EMBL" id="MN740603">
    <property type="protein sequence ID" value="QHS78751.1"/>
    <property type="molecule type" value="Genomic_DNA"/>
</dbReference>
<organism evidence="2">
    <name type="scientific">viral metagenome</name>
    <dbReference type="NCBI Taxonomy" id="1070528"/>
    <lineage>
        <taxon>unclassified sequences</taxon>
        <taxon>metagenomes</taxon>
        <taxon>organismal metagenomes</taxon>
    </lineage>
</organism>
<evidence type="ECO:0000313" key="2">
    <source>
        <dbReference type="EMBL" id="QHS78751.1"/>
    </source>
</evidence>
<accession>A0A6C0AHD1</accession>
<sequence>MAQLLGGKDNVRFANEIDVSKIKYSEMKAFGDHAKIMYLLNEDNHPIYIQTPKMRCPYGLGRFDDGERTKYTLDLSFGTKNTKHINQLKELLENIDNKILDDSVSNSQAWFKKKKQSKDVSQALFSHSVKVATEDGEPTDKYPPTFKLKISKNKDESFRVGCYDSEPPHSKLESDLPYLLQKGKMVQAIVKLSGVWFAGGKFGVIWELFQICVSPNTQISEYSFKDESDDEPETSESNTVEDPNEFVPDSEDDL</sequence>
<protein>
    <submittedName>
        <fullName evidence="2">Uncharacterized protein</fullName>
    </submittedName>
</protein>
<feature type="region of interest" description="Disordered" evidence="1">
    <location>
        <begin position="222"/>
        <end position="254"/>
    </location>
</feature>
<dbReference type="AlphaFoldDB" id="A0A6C0AHD1"/>
<name>A0A6C0AHD1_9ZZZZ</name>
<proteinExistence type="predicted"/>
<evidence type="ECO:0000256" key="1">
    <source>
        <dbReference type="SAM" id="MobiDB-lite"/>
    </source>
</evidence>
<feature type="compositionally biased region" description="Acidic residues" evidence="1">
    <location>
        <begin position="242"/>
        <end position="254"/>
    </location>
</feature>
<reference evidence="2" key="1">
    <citation type="journal article" date="2020" name="Nature">
        <title>Giant virus diversity and host interactions through global metagenomics.</title>
        <authorList>
            <person name="Schulz F."/>
            <person name="Roux S."/>
            <person name="Paez-Espino D."/>
            <person name="Jungbluth S."/>
            <person name="Walsh D.A."/>
            <person name="Denef V.J."/>
            <person name="McMahon K.D."/>
            <person name="Konstantinidis K.T."/>
            <person name="Eloe-Fadrosh E.A."/>
            <person name="Kyrpides N.C."/>
            <person name="Woyke T."/>
        </authorList>
    </citation>
    <scope>NUCLEOTIDE SEQUENCE</scope>
    <source>
        <strain evidence="2">GVMAG-S-1024976-23</strain>
    </source>
</reference>